<feature type="non-terminal residue" evidence="1">
    <location>
        <position position="89"/>
    </location>
</feature>
<dbReference type="InterPro" id="IPR011990">
    <property type="entry name" value="TPR-like_helical_dom_sf"/>
</dbReference>
<proteinExistence type="predicted"/>
<dbReference type="GO" id="GO:0006493">
    <property type="term" value="P:protein O-linked glycosylation"/>
    <property type="evidence" value="ECO:0007669"/>
    <property type="project" value="TreeGrafter"/>
</dbReference>
<dbReference type="Gene3D" id="1.25.40.10">
    <property type="entry name" value="Tetratricopeptide repeat domain"/>
    <property type="match status" value="1"/>
</dbReference>
<gene>
    <name evidence="1" type="ORF">Tci_928972</name>
</gene>
<evidence type="ECO:0000313" key="1">
    <source>
        <dbReference type="EMBL" id="GFD57003.1"/>
    </source>
</evidence>
<accession>A0A699XCS6</accession>
<dbReference type="PANTHER" id="PTHR44998">
    <property type="match status" value="1"/>
</dbReference>
<feature type="non-terminal residue" evidence="1">
    <location>
        <position position="1"/>
    </location>
</feature>
<dbReference type="EMBL" id="BKCJ011835857">
    <property type="protein sequence ID" value="GFD57003.1"/>
    <property type="molecule type" value="Genomic_DNA"/>
</dbReference>
<name>A0A699XCS6_TANCI</name>
<dbReference type="GO" id="GO:0016757">
    <property type="term" value="F:glycosyltransferase activity"/>
    <property type="evidence" value="ECO:0007669"/>
    <property type="project" value="UniProtKB-KW"/>
</dbReference>
<comment type="caution">
    <text evidence="1">The sequence shown here is derived from an EMBL/GenBank/DDBJ whole genome shotgun (WGS) entry which is preliminary data.</text>
</comment>
<protein>
    <submittedName>
        <fullName evidence="1">Putative UDP-N-acetylglucosamine--peptide N-acetylglucosaminyltransferase SEC</fullName>
    </submittedName>
</protein>
<dbReference type="AlphaFoldDB" id="A0A699XCS6"/>
<dbReference type="SUPFAM" id="SSF48452">
    <property type="entry name" value="TPR-like"/>
    <property type="match status" value="1"/>
</dbReference>
<keyword evidence="1" id="KW-0808">Transferase</keyword>
<organism evidence="1">
    <name type="scientific">Tanacetum cinerariifolium</name>
    <name type="common">Dalmatian daisy</name>
    <name type="synonym">Chrysanthemum cinerariifolium</name>
    <dbReference type="NCBI Taxonomy" id="118510"/>
    <lineage>
        <taxon>Eukaryota</taxon>
        <taxon>Viridiplantae</taxon>
        <taxon>Streptophyta</taxon>
        <taxon>Embryophyta</taxon>
        <taxon>Tracheophyta</taxon>
        <taxon>Spermatophyta</taxon>
        <taxon>Magnoliopsida</taxon>
        <taxon>eudicotyledons</taxon>
        <taxon>Gunneridae</taxon>
        <taxon>Pentapetalae</taxon>
        <taxon>asterids</taxon>
        <taxon>campanulids</taxon>
        <taxon>Asterales</taxon>
        <taxon>Asteraceae</taxon>
        <taxon>Asteroideae</taxon>
        <taxon>Anthemideae</taxon>
        <taxon>Anthemidinae</taxon>
        <taxon>Tanacetum</taxon>
    </lineage>
</organism>
<sequence length="89" mass="9382">IALANLANAVKDKGRISDAILYYKRAVKSSPDFAEAVCGLANALNSVCGWNGRGGIADGQGARDRWHVDENGMLLDARIPGASSSGWIH</sequence>
<reference evidence="1" key="1">
    <citation type="journal article" date="2019" name="Sci. Rep.">
        <title>Draft genome of Tanacetum cinerariifolium, the natural source of mosquito coil.</title>
        <authorList>
            <person name="Yamashiro T."/>
            <person name="Shiraishi A."/>
            <person name="Satake H."/>
            <person name="Nakayama K."/>
        </authorList>
    </citation>
    <scope>NUCLEOTIDE SEQUENCE</scope>
</reference>
<dbReference type="PANTHER" id="PTHR44998:SF1">
    <property type="entry name" value="UDP-N-ACETYLGLUCOSAMINE--PEPTIDE N-ACETYLGLUCOSAMINYLTRANSFERASE 110 KDA SUBUNIT"/>
    <property type="match status" value="1"/>
</dbReference>
<keyword evidence="1" id="KW-0328">Glycosyltransferase</keyword>